<dbReference type="SMART" id="SM00968">
    <property type="entry name" value="SMC_hinge"/>
    <property type="match status" value="1"/>
</dbReference>
<dbReference type="PANTHER" id="PTHR22640">
    <property type="entry name" value="STRUCTURAL MAINTENANCE OF CHROMOSOMES FLEXIBLE HINGE DOMAIN-CONTAINING PROTEIN 1"/>
    <property type="match status" value="1"/>
</dbReference>
<sequence length="669" mass="75389">VFKKNSKPTFIRLYFTNRLEEGSEAIEIPVESLRQFPAGSTLSGVHFKAFGCDESEIDLHDYEHQTLSISLEEKPAVIRADGMLPNIWVHTDASEKRVYKLTWKQAKKDIDIEFFFLLQPYADSPQRMEIKTDSHPKVFPIGQTVSNALHIKVLDAYNNPIRSKDIMDRLVIKPVSQLIVLDERCLKKAFARTDNTSAEGHQIEPRVSFVISNIRLLPNTTITSNESHIGSHKLSFAIRNIDDMIQELDIDVVNGTPHSLVWIDSRSCLSLTNNKRFRFEVQVLDEFKNPVVNTKLEIKLTLVSSINQMEFTAETDSDGVAVFSRVLNYKPDAIVQQCQPPAGVAPIPSASHSQCFGFTRAFATAKHIRKALRSNDQWIHVSSDNKNTTKSPHKPGDVYEKREKKILKSLRDLGENLTGLDDEINIDQRLDACKKSLTALRARDASRTVRGIDVPKAPNRNGVIGRIAHLAYVEDNALAKSISWFLRDFMSCIVTKTTESAQRLCNTSAEVQQTLPLDCIQKSLTLPTLPTYGTYVVKAAKHYLKYNEKSDNLNKVFDAVLGNSIIMEDIESAKIYRHQLILRSMRCPTIITKTGILYESGIIDRQTTAGDIVMFQSPPDPELIKTGKIARLLQQLVANLHRNFEESMGSEESGSETDCDPPAPKRQRT</sequence>
<proteinExistence type="predicted"/>
<dbReference type="PANTHER" id="PTHR22640:SF2">
    <property type="entry name" value="STRUCTURAL MAINTENANCE OF CHROMOSOMES FLEXIBLE HINGE DOMAIN-CONTAINING PROTEIN 1"/>
    <property type="match status" value="1"/>
</dbReference>
<feature type="region of interest" description="Disordered" evidence="1">
    <location>
        <begin position="645"/>
        <end position="669"/>
    </location>
</feature>
<evidence type="ECO:0000313" key="3">
    <source>
        <dbReference type="EMBL" id="CAD7627269.1"/>
    </source>
</evidence>
<dbReference type="Proteomes" id="UP000759131">
    <property type="component" value="Unassembled WGS sequence"/>
</dbReference>
<dbReference type="InterPro" id="IPR038892">
    <property type="entry name" value="SMCHD1"/>
</dbReference>
<dbReference type="GO" id="GO:0051276">
    <property type="term" value="P:chromosome organization"/>
    <property type="evidence" value="ECO:0007669"/>
    <property type="project" value="InterPro"/>
</dbReference>
<reference evidence="3" key="1">
    <citation type="submission" date="2020-11" db="EMBL/GenBank/DDBJ databases">
        <authorList>
            <person name="Tran Van P."/>
        </authorList>
    </citation>
    <scope>NUCLEOTIDE SEQUENCE</scope>
</reference>
<gene>
    <name evidence="3" type="ORF">OSB1V03_LOCUS7699</name>
</gene>
<dbReference type="OrthoDB" id="10036779at2759"/>
<accession>A0A7R9KQ18</accession>
<name>A0A7R9KQ18_9ACAR</name>
<feature type="domain" description="SMC hinge" evidence="2">
    <location>
        <begin position="461"/>
        <end position="577"/>
    </location>
</feature>
<dbReference type="EMBL" id="CAJPIZ010004583">
    <property type="protein sequence ID" value="CAG2107699.1"/>
    <property type="molecule type" value="Genomic_DNA"/>
</dbReference>
<organism evidence="3">
    <name type="scientific">Medioppia subpectinata</name>
    <dbReference type="NCBI Taxonomy" id="1979941"/>
    <lineage>
        <taxon>Eukaryota</taxon>
        <taxon>Metazoa</taxon>
        <taxon>Ecdysozoa</taxon>
        <taxon>Arthropoda</taxon>
        <taxon>Chelicerata</taxon>
        <taxon>Arachnida</taxon>
        <taxon>Acari</taxon>
        <taxon>Acariformes</taxon>
        <taxon>Sarcoptiformes</taxon>
        <taxon>Oribatida</taxon>
        <taxon>Brachypylina</taxon>
        <taxon>Oppioidea</taxon>
        <taxon>Oppiidae</taxon>
        <taxon>Medioppia</taxon>
    </lineage>
</organism>
<dbReference type="InterPro" id="IPR010935">
    <property type="entry name" value="SMC_hinge"/>
</dbReference>
<evidence type="ECO:0000313" key="4">
    <source>
        <dbReference type="Proteomes" id="UP000759131"/>
    </source>
</evidence>
<dbReference type="GO" id="GO:0006302">
    <property type="term" value="P:double-strand break repair"/>
    <property type="evidence" value="ECO:0007669"/>
    <property type="project" value="InterPro"/>
</dbReference>
<dbReference type="InterPro" id="IPR036277">
    <property type="entry name" value="SMC_hinge_sf"/>
</dbReference>
<dbReference type="AlphaFoldDB" id="A0A7R9KQ18"/>
<protein>
    <recommendedName>
        <fullName evidence="2">SMC hinge domain-containing protein</fullName>
    </recommendedName>
</protein>
<evidence type="ECO:0000259" key="2">
    <source>
        <dbReference type="SMART" id="SM00968"/>
    </source>
</evidence>
<dbReference type="SUPFAM" id="SSF75553">
    <property type="entry name" value="Smc hinge domain"/>
    <property type="match status" value="1"/>
</dbReference>
<dbReference type="GO" id="GO:0005694">
    <property type="term" value="C:chromosome"/>
    <property type="evidence" value="ECO:0007669"/>
    <property type="project" value="InterPro"/>
</dbReference>
<dbReference type="EMBL" id="OC859158">
    <property type="protein sequence ID" value="CAD7627269.1"/>
    <property type="molecule type" value="Genomic_DNA"/>
</dbReference>
<feature type="non-terminal residue" evidence="3">
    <location>
        <position position="669"/>
    </location>
</feature>
<feature type="non-terminal residue" evidence="3">
    <location>
        <position position="1"/>
    </location>
</feature>
<evidence type="ECO:0000256" key="1">
    <source>
        <dbReference type="SAM" id="MobiDB-lite"/>
    </source>
</evidence>
<dbReference type="GO" id="GO:0005524">
    <property type="term" value="F:ATP binding"/>
    <property type="evidence" value="ECO:0007669"/>
    <property type="project" value="InterPro"/>
</dbReference>
<dbReference type="Pfam" id="PF06470">
    <property type="entry name" value="SMC_hinge"/>
    <property type="match status" value="1"/>
</dbReference>
<keyword evidence="4" id="KW-1185">Reference proteome</keyword>